<reference evidence="8 9" key="1">
    <citation type="submission" date="2019-06" db="EMBL/GenBank/DDBJ databases">
        <title>Amycolatopsis alkalitolerans sp. nov., isolated from Gastrodia elata Blume.</title>
        <authorList>
            <person name="Narsing Rao M.P."/>
            <person name="Li W.J."/>
        </authorList>
    </citation>
    <scope>NUCLEOTIDE SEQUENCE [LARGE SCALE GENOMIC DNA]</scope>
    <source>
        <strain evidence="8 9">SYSUP0005</strain>
    </source>
</reference>
<dbReference type="EMBL" id="VDFW01000015">
    <property type="protein sequence ID" value="TNC24431.1"/>
    <property type="molecule type" value="Genomic_DNA"/>
</dbReference>
<dbReference type="OrthoDB" id="3281800at2"/>
<dbReference type="RefSeq" id="WP_139098031.1">
    <property type="nucleotide sequence ID" value="NZ_VDFW01000015.1"/>
</dbReference>
<dbReference type="InterPro" id="IPR036259">
    <property type="entry name" value="MFS_trans_sf"/>
</dbReference>
<comment type="subcellular location">
    <subcellularLocation>
        <location evidence="1">Cell membrane</location>
        <topology evidence="1">Multi-pass membrane protein</topology>
    </subcellularLocation>
</comment>
<dbReference type="Gene3D" id="1.20.1250.20">
    <property type="entry name" value="MFS general substrate transporter like domains"/>
    <property type="match status" value="1"/>
</dbReference>
<dbReference type="InterPro" id="IPR011701">
    <property type="entry name" value="MFS"/>
</dbReference>
<evidence type="ECO:0000313" key="9">
    <source>
        <dbReference type="Proteomes" id="UP000305546"/>
    </source>
</evidence>
<feature type="transmembrane region" description="Helical" evidence="6">
    <location>
        <begin position="186"/>
        <end position="206"/>
    </location>
</feature>
<proteinExistence type="predicted"/>
<feature type="transmembrane region" description="Helical" evidence="6">
    <location>
        <begin position="87"/>
        <end position="108"/>
    </location>
</feature>
<dbReference type="Proteomes" id="UP000305546">
    <property type="component" value="Unassembled WGS sequence"/>
</dbReference>
<keyword evidence="5 6" id="KW-0472">Membrane</keyword>
<dbReference type="PANTHER" id="PTHR42718">
    <property type="entry name" value="MAJOR FACILITATOR SUPERFAMILY MULTIDRUG TRANSPORTER MFSC"/>
    <property type="match status" value="1"/>
</dbReference>
<name>A0A5C4LXV5_9PSEU</name>
<feature type="transmembrane region" description="Helical" evidence="6">
    <location>
        <begin position="408"/>
        <end position="429"/>
    </location>
</feature>
<dbReference type="InterPro" id="IPR020846">
    <property type="entry name" value="MFS_dom"/>
</dbReference>
<evidence type="ECO:0000256" key="5">
    <source>
        <dbReference type="ARBA" id="ARBA00023136"/>
    </source>
</evidence>
<dbReference type="GO" id="GO:0022857">
    <property type="term" value="F:transmembrane transporter activity"/>
    <property type="evidence" value="ECO:0007669"/>
    <property type="project" value="InterPro"/>
</dbReference>
<feature type="transmembrane region" description="Helical" evidence="6">
    <location>
        <begin position="61"/>
        <end position="81"/>
    </location>
</feature>
<evidence type="ECO:0000256" key="4">
    <source>
        <dbReference type="ARBA" id="ARBA00022989"/>
    </source>
</evidence>
<feature type="transmembrane region" description="Helical" evidence="6">
    <location>
        <begin position="34"/>
        <end position="54"/>
    </location>
</feature>
<keyword evidence="4 6" id="KW-1133">Transmembrane helix</keyword>
<evidence type="ECO:0000256" key="1">
    <source>
        <dbReference type="ARBA" id="ARBA00004651"/>
    </source>
</evidence>
<feature type="transmembrane region" description="Helical" evidence="6">
    <location>
        <begin position="212"/>
        <end position="231"/>
    </location>
</feature>
<feature type="transmembrane region" description="Helical" evidence="6">
    <location>
        <begin position="311"/>
        <end position="329"/>
    </location>
</feature>
<feature type="domain" description="Major facilitator superfamily (MFS) profile" evidence="7">
    <location>
        <begin position="1"/>
        <end position="428"/>
    </location>
</feature>
<evidence type="ECO:0000256" key="6">
    <source>
        <dbReference type="SAM" id="Phobius"/>
    </source>
</evidence>
<dbReference type="PROSITE" id="PS50850">
    <property type="entry name" value="MFS"/>
    <property type="match status" value="1"/>
</dbReference>
<dbReference type="SUPFAM" id="SSF103473">
    <property type="entry name" value="MFS general substrate transporter"/>
    <property type="match status" value="1"/>
</dbReference>
<dbReference type="AlphaFoldDB" id="A0A5C4LXV5"/>
<keyword evidence="3 6" id="KW-0812">Transmembrane</keyword>
<feature type="transmembrane region" description="Helical" evidence="6">
    <location>
        <begin position="376"/>
        <end position="396"/>
    </location>
</feature>
<keyword evidence="9" id="KW-1185">Reference proteome</keyword>
<feature type="transmembrane region" description="Helical" evidence="6">
    <location>
        <begin position="252"/>
        <end position="273"/>
    </location>
</feature>
<accession>A0A5C4LXV5</accession>
<feature type="transmembrane region" description="Helical" evidence="6">
    <location>
        <begin position="285"/>
        <end position="304"/>
    </location>
</feature>
<dbReference type="PANTHER" id="PTHR42718:SF9">
    <property type="entry name" value="MAJOR FACILITATOR SUPERFAMILY MULTIDRUG TRANSPORTER MFSC"/>
    <property type="match status" value="1"/>
</dbReference>
<feature type="transmembrane region" description="Helical" evidence="6">
    <location>
        <begin position="155"/>
        <end position="174"/>
    </location>
</feature>
<evidence type="ECO:0000313" key="8">
    <source>
        <dbReference type="EMBL" id="TNC24431.1"/>
    </source>
</evidence>
<feature type="transmembrane region" description="Helical" evidence="6">
    <location>
        <begin position="129"/>
        <end position="149"/>
    </location>
</feature>
<dbReference type="GO" id="GO:0005886">
    <property type="term" value="C:plasma membrane"/>
    <property type="evidence" value="ECO:0007669"/>
    <property type="project" value="UniProtKB-SubCell"/>
</dbReference>
<comment type="caution">
    <text evidence="8">The sequence shown here is derived from an EMBL/GenBank/DDBJ whole genome shotgun (WGS) entry which is preliminary data.</text>
</comment>
<evidence type="ECO:0000259" key="7">
    <source>
        <dbReference type="PROSITE" id="PS50850"/>
    </source>
</evidence>
<evidence type="ECO:0000256" key="2">
    <source>
        <dbReference type="ARBA" id="ARBA00022448"/>
    </source>
</evidence>
<dbReference type="Gene3D" id="1.20.1720.10">
    <property type="entry name" value="Multidrug resistance protein D"/>
    <property type="match status" value="1"/>
</dbReference>
<sequence>MASAVLNPINSTLIAVALVPIGQAFGARPEQTAWLITSLYLATAVGQPVIGLFVDRFGARRVLLVGALIVMLAGIGGLLAFSLDWLIAVRAVLGVGTCAGFPAAMAVLRKRADAAGQGVPSRVLSVLAMSSQTVMVIGPTLGGVLIALFGWPAIFAVNIPLGAASLLLALFWVPRDDPAALTRERIDYAGIALFAVTLLAVLLFVMEPALDDLYLLGVAAVLGAGFTWFELRARRPFIDLRMLAGNGPLVRTYLRQALAFLVVYSIMFGYVQWLETARGLSEEDAGLLLLPMSAVAVVASAASAKPSGLRARLITNSLALLAGSALLTFVSSNTWLVALVAMAAVFGLGQGLTSVTNQTALYGQAPADQMGTASGLFRTAQYLGAIVSSTLIALCFGERTTSTGLHHLAWALLGVGAILFVLTVTDRVLKRDHVRQQPLEAGK</sequence>
<keyword evidence="2" id="KW-0813">Transport</keyword>
<evidence type="ECO:0000256" key="3">
    <source>
        <dbReference type="ARBA" id="ARBA00022692"/>
    </source>
</evidence>
<protein>
    <submittedName>
        <fullName evidence="8">MFS transporter</fullName>
    </submittedName>
</protein>
<organism evidence="8 9">
    <name type="scientific">Amycolatopsis alkalitolerans</name>
    <dbReference type="NCBI Taxonomy" id="2547244"/>
    <lineage>
        <taxon>Bacteria</taxon>
        <taxon>Bacillati</taxon>
        <taxon>Actinomycetota</taxon>
        <taxon>Actinomycetes</taxon>
        <taxon>Pseudonocardiales</taxon>
        <taxon>Pseudonocardiaceae</taxon>
        <taxon>Amycolatopsis</taxon>
    </lineage>
</organism>
<dbReference type="Pfam" id="PF07690">
    <property type="entry name" value="MFS_1"/>
    <property type="match status" value="1"/>
</dbReference>
<gene>
    <name evidence="8" type="ORF">FG385_18290</name>
</gene>